<evidence type="ECO:0000313" key="2">
    <source>
        <dbReference type="EMBL" id="KAK4002631.1"/>
    </source>
</evidence>
<proteinExistence type="predicted"/>
<keyword evidence="3" id="KW-1185">Reference proteome</keyword>
<evidence type="ECO:0000313" key="3">
    <source>
        <dbReference type="Proteomes" id="UP001234178"/>
    </source>
</evidence>
<feature type="region of interest" description="Disordered" evidence="1">
    <location>
        <begin position="17"/>
        <end position="42"/>
    </location>
</feature>
<dbReference type="Proteomes" id="UP001234178">
    <property type="component" value="Unassembled WGS sequence"/>
</dbReference>
<evidence type="ECO:0000256" key="1">
    <source>
        <dbReference type="SAM" id="MobiDB-lite"/>
    </source>
</evidence>
<dbReference type="EMBL" id="JAOYFB010000001">
    <property type="protein sequence ID" value="KAK4002631.1"/>
    <property type="molecule type" value="Genomic_DNA"/>
</dbReference>
<organism evidence="2 3">
    <name type="scientific">Daphnia magna</name>
    <dbReference type="NCBI Taxonomy" id="35525"/>
    <lineage>
        <taxon>Eukaryota</taxon>
        <taxon>Metazoa</taxon>
        <taxon>Ecdysozoa</taxon>
        <taxon>Arthropoda</taxon>
        <taxon>Crustacea</taxon>
        <taxon>Branchiopoda</taxon>
        <taxon>Diplostraca</taxon>
        <taxon>Cladocera</taxon>
        <taxon>Anomopoda</taxon>
        <taxon>Daphniidae</taxon>
        <taxon>Daphnia</taxon>
    </lineage>
</organism>
<protein>
    <submittedName>
        <fullName evidence="2">Uncharacterized protein</fullName>
    </submittedName>
</protein>
<feature type="region of interest" description="Disordered" evidence="1">
    <location>
        <begin position="85"/>
        <end position="108"/>
    </location>
</feature>
<comment type="caution">
    <text evidence="2">The sequence shown here is derived from an EMBL/GenBank/DDBJ whole genome shotgun (WGS) entry which is preliminary data.</text>
</comment>
<accession>A0ABQ9YPV0</accession>
<gene>
    <name evidence="2" type="ORF">OUZ56_004443</name>
</gene>
<name>A0ABQ9YPV0_9CRUS</name>
<sequence>MAGKWLDEQTERLPWRLGSAEIDFGPQPPARSDERDNNNWIRPNCSQITWQSERTDRLAPYHQEKRKTTDGQCVKMNAFVMDRMRLGVRAGSHNNNKKRNKKIGGAQG</sequence>
<reference evidence="2 3" key="1">
    <citation type="journal article" date="2023" name="Nucleic Acids Res.">
        <title>The hologenome of Daphnia magna reveals possible DNA methylation and microbiome-mediated evolution of the host genome.</title>
        <authorList>
            <person name="Chaturvedi A."/>
            <person name="Li X."/>
            <person name="Dhandapani V."/>
            <person name="Marshall H."/>
            <person name="Kissane S."/>
            <person name="Cuenca-Cambronero M."/>
            <person name="Asole G."/>
            <person name="Calvet F."/>
            <person name="Ruiz-Romero M."/>
            <person name="Marangio P."/>
            <person name="Guigo R."/>
            <person name="Rago D."/>
            <person name="Mirbahai L."/>
            <person name="Eastwood N."/>
            <person name="Colbourne J.K."/>
            <person name="Zhou J."/>
            <person name="Mallon E."/>
            <person name="Orsini L."/>
        </authorList>
    </citation>
    <scope>NUCLEOTIDE SEQUENCE [LARGE SCALE GENOMIC DNA]</scope>
    <source>
        <strain evidence="2">LRV0_1</strain>
    </source>
</reference>